<dbReference type="AlphaFoldDB" id="A0A1H8QHH2"/>
<reference evidence="1 2" key="1">
    <citation type="submission" date="2016-10" db="EMBL/GenBank/DDBJ databases">
        <authorList>
            <person name="de Groot N.N."/>
        </authorList>
    </citation>
    <scope>NUCLEOTIDE SEQUENCE [LARGE SCALE GENOMIC DNA]</scope>
    <source>
        <strain evidence="1 2">CGMCC 1.6291</strain>
    </source>
</reference>
<name>A0A1H8QHH2_9GAMM</name>
<dbReference type="STRING" id="406100.SAMN04488052_101590"/>
<dbReference type="RefSeq" id="WP_091639774.1">
    <property type="nucleotide sequence ID" value="NZ_FOEG01000001.1"/>
</dbReference>
<keyword evidence="2" id="KW-1185">Reference proteome</keyword>
<evidence type="ECO:0008006" key="3">
    <source>
        <dbReference type="Google" id="ProtNLM"/>
    </source>
</evidence>
<dbReference type="EMBL" id="FOEG01000001">
    <property type="protein sequence ID" value="SEO53685.1"/>
    <property type="molecule type" value="Genomic_DNA"/>
</dbReference>
<proteinExistence type="predicted"/>
<accession>A0A1H8QHH2</accession>
<dbReference type="Proteomes" id="UP000199657">
    <property type="component" value="Unassembled WGS sequence"/>
</dbReference>
<sequence length="341" mass="36575">MAESVLCFRLPGLLGPLPADAVGLIASDERLEQLAGLLSRGRRHRSGGAPPLVAPGFTLAPSSESPPIGPLSFLGDGGEPGAAYWLRADPVQLVADRDQVRLLGPETLALRMDEAERLARDFNAFFGGDGVELHVRAATRWYLRCSDVPAIETTPLPHVSGGAVAAALPTGQDAAAWRARLNEIQMFLHGHPVNQERETQGLPPVNGIWPWGGGHLPDVSGRWARVFSDDPSVAGLGRRAGAIVSGWPEDPDEVLRPGRGDTLVAGAMPAVSDGETFAEWEQAVLGVASRWVPALETALRSGAYDVVQIDAGAAGVWRIRRRDRLAFWRRSRSLARLLLTE</sequence>
<evidence type="ECO:0000313" key="2">
    <source>
        <dbReference type="Proteomes" id="UP000199657"/>
    </source>
</evidence>
<evidence type="ECO:0000313" key="1">
    <source>
        <dbReference type="EMBL" id="SEO53685.1"/>
    </source>
</evidence>
<protein>
    <recommendedName>
        <fullName evidence="3">Cofactor-independent phosphoglycerate mutase</fullName>
    </recommendedName>
</protein>
<gene>
    <name evidence="1" type="ORF">SAMN04488052_101590</name>
</gene>
<organism evidence="1 2">
    <name type="scientific">Aquisalimonas asiatica</name>
    <dbReference type="NCBI Taxonomy" id="406100"/>
    <lineage>
        <taxon>Bacteria</taxon>
        <taxon>Pseudomonadati</taxon>
        <taxon>Pseudomonadota</taxon>
        <taxon>Gammaproteobacteria</taxon>
        <taxon>Chromatiales</taxon>
        <taxon>Ectothiorhodospiraceae</taxon>
        <taxon>Aquisalimonas</taxon>
    </lineage>
</organism>
<dbReference type="OrthoDB" id="5295974at2"/>